<dbReference type="Proteomes" id="UP000603141">
    <property type="component" value="Unassembled WGS sequence"/>
</dbReference>
<dbReference type="InterPro" id="IPR004629">
    <property type="entry name" value="WecG_TagA_CpsF"/>
</dbReference>
<keyword evidence="2" id="KW-0808">Transferase</keyword>
<dbReference type="AlphaFoldDB" id="A0A934SBH1"/>
<evidence type="ECO:0000313" key="4">
    <source>
        <dbReference type="EMBL" id="MBK1882849.1"/>
    </source>
</evidence>
<proteinExistence type="predicted"/>
<keyword evidence="1" id="KW-0328">Glycosyltransferase</keyword>
<dbReference type="Pfam" id="PF03808">
    <property type="entry name" value="Glyco_tran_WecG"/>
    <property type="match status" value="1"/>
</dbReference>
<keyword evidence="5" id="KW-1185">Reference proteome</keyword>
<accession>A0A934SBH1</accession>
<dbReference type="GO" id="GO:0016758">
    <property type="term" value="F:hexosyltransferase activity"/>
    <property type="evidence" value="ECO:0007669"/>
    <property type="project" value="TreeGrafter"/>
</dbReference>
<dbReference type="PANTHER" id="PTHR34136">
    <property type="match status" value="1"/>
</dbReference>
<evidence type="ECO:0000256" key="2">
    <source>
        <dbReference type="ARBA" id="ARBA00022679"/>
    </source>
</evidence>
<comment type="caution">
    <text evidence="4">The sequence shown here is derived from an EMBL/GenBank/DDBJ whole genome shotgun (WGS) entry which is preliminary data.</text>
</comment>
<evidence type="ECO:0000256" key="1">
    <source>
        <dbReference type="ARBA" id="ARBA00022676"/>
    </source>
</evidence>
<dbReference type="EMBL" id="JAENIJ010000014">
    <property type="protein sequence ID" value="MBK1882849.1"/>
    <property type="molecule type" value="Genomic_DNA"/>
</dbReference>
<dbReference type="RefSeq" id="WP_200270374.1">
    <property type="nucleotide sequence ID" value="NZ_JAENIJ010000014.1"/>
</dbReference>
<feature type="region of interest" description="Disordered" evidence="3">
    <location>
        <begin position="186"/>
        <end position="208"/>
    </location>
</feature>
<name>A0A934SBH1_9BACT</name>
<organism evidence="4 5">
    <name type="scientific">Luteolibacter pohnpeiensis</name>
    <dbReference type="NCBI Taxonomy" id="454153"/>
    <lineage>
        <taxon>Bacteria</taxon>
        <taxon>Pseudomonadati</taxon>
        <taxon>Verrucomicrobiota</taxon>
        <taxon>Verrucomicrobiia</taxon>
        <taxon>Verrucomicrobiales</taxon>
        <taxon>Verrucomicrobiaceae</taxon>
        <taxon>Luteolibacter</taxon>
    </lineage>
</organism>
<dbReference type="PANTHER" id="PTHR34136:SF1">
    <property type="entry name" value="UDP-N-ACETYL-D-MANNOSAMINURONIC ACID TRANSFERASE"/>
    <property type="match status" value="1"/>
</dbReference>
<gene>
    <name evidence="4" type="ORF">JIN85_10510</name>
</gene>
<sequence length="276" mass="31335">MTKTFLGIRFWNSSTDKLLESADSEGGLFTVPSAPSLAQMRHDPHLMESYQASDFAVGDGGYVALVLRLCFGRNLPRISGLQILQRLVGEKKQRAIPFHDRNILWVVPTPAEKERIDYYLEDQGFPRHTRHWYQAPFYKNAEDFNDEALAAKVQEVKPDWIILCIAGGKQEKLGLFLRKGFSMEHGAGSEENPDALPSQLQPPSSPRPNGPVILCTGGAIAFLTGGQANIPTWADRMYLGWLFRVFQSPKTFLPRYWNAGYEFPMLLWDKRKNLFQ</sequence>
<evidence type="ECO:0000256" key="3">
    <source>
        <dbReference type="SAM" id="MobiDB-lite"/>
    </source>
</evidence>
<reference evidence="4" key="1">
    <citation type="submission" date="2021-01" db="EMBL/GenBank/DDBJ databases">
        <title>Modified the classification status of verrucomicrobia.</title>
        <authorList>
            <person name="Feng X."/>
        </authorList>
    </citation>
    <scope>NUCLEOTIDE SEQUENCE</scope>
    <source>
        <strain evidence="4">KCTC 22041</strain>
    </source>
</reference>
<evidence type="ECO:0000313" key="5">
    <source>
        <dbReference type="Proteomes" id="UP000603141"/>
    </source>
</evidence>
<protein>
    <submittedName>
        <fullName evidence="4">WecB/TagA/CpsF family glycosyltransferase</fullName>
    </submittedName>
</protein>